<keyword evidence="3" id="KW-0804">Transcription</keyword>
<name>A0A7W9TL32_CASDE</name>
<dbReference type="GO" id="GO:0003677">
    <property type="term" value="F:DNA binding"/>
    <property type="evidence" value="ECO:0007669"/>
    <property type="project" value="UniProtKB-KW"/>
</dbReference>
<dbReference type="PANTHER" id="PTHR33164:SF64">
    <property type="entry name" value="TRANSCRIPTIONAL REGULATOR SLYA"/>
    <property type="match status" value="1"/>
</dbReference>
<feature type="domain" description="HTH marR-type" evidence="5">
    <location>
        <begin position="17"/>
        <end position="149"/>
    </location>
</feature>
<protein>
    <submittedName>
        <fullName evidence="6">DNA-binding MarR family transcriptional regulator</fullName>
    </submittedName>
</protein>
<dbReference type="Gene3D" id="1.10.10.10">
    <property type="entry name" value="Winged helix-like DNA-binding domain superfamily/Winged helix DNA-binding domain"/>
    <property type="match status" value="1"/>
</dbReference>
<dbReference type="InterPro" id="IPR036390">
    <property type="entry name" value="WH_DNA-bd_sf"/>
</dbReference>
<dbReference type="SUPFAM" id="SSF46785">
    <property type="entry name" value="Winged helix' DNA-binding domain"/>
    <property type="match status" value="1"/>
</dbReference>
<organism evidence="6 7">
    <name type="scientific">Castellaniella defragrans</name>
    <name type="common">Alcaligenes defragrans</name>
    <dbReference type="NCBI Taxonomy" id="75697"/>
    <lineage>
        <taxon>Bacteria</taxon>
        <taxon>Pseudomonadati</taxon>
        <taxon>Pseudomonadota</taxon>
        <taxon>Betaproteobacteria</taxon>
        <taxon>Burkholderiales</taxon>
        <taxon>Alcaligenaceae</taxon>
        <taxon>Castellaniella</taxon>
    </lineage>
</organism>
<dbReference type="PRINTS" id="PR00598">
    <property type="entry name" value="HTHMARR"/>
</dbReference>
<accession>A0A7W9TL32</accession>
<sequence>MPHAMESSPPAPARFVDGYLPALLALASRLISGEFHEVVRQHGFSVSEWRVMASLADGDPISIGELAQVTVTKQPTVTRLLDRMESKGQVERLPHPSDRRITLVRITPQGSRTIERLIGLAREHESRVLAPFGLARAEELKKTLRQIIDLHTGRPGAGADADASADAEAGTGTDAADAGSVLG</sequence>
<dbReference type="InterPro" id="IPR000835">
    <property type="entry name" value="HTH_MarR-typ"/>
</dbReference>
<gene>
    <name evidence="6" type="ORF">HNR28_000714</name>
</gene>
<dbReference type="Pfam" id="PF01047">
    <property type="entry name" value="MarR"/>
    <property type="match status" value="1"/>
</dbReference>
<evidence type="ECO:0000256" key="3">
    <source>
        <dbReference type="ARBA" id="ARBA00023163"/>
    </source>
</evidence>
<proteinExistence type="predicted"/>
<dbReference type="PANTHER" id="PTHR33164">
    <property type="entry name" value="TRANSCRIPTIONAL REGULATOR, MARR FAMILY"/>
    <property type="match status" value="1"/>
</dbReference>
<comment type="caution">
    <text evidence="6">The sequence shown here is derived from an EMBL/GenBank/DDBJ whole genome shotgun (WGS) entry which is preliminary data.</text>
</comment>
<evidence type="ECO:0000259" key="5">
    <source>
        <dbReference type="PROSITE" id="PS50995"/>
    </source>
</evidence>
<keyword evidence="1" id="KW-0805">Transcription regulation</keyword>
<evidence type="ECO:0000313" key="6">
    <source>
        <dbReference type="EMBL" id="MBB6082689.1"/>
    </source>
</evidence>
<evidence type="ECO:0000256" key="2">
    <source>
        <dbReference type="ARBA" id="ARBA00023125"/>
    </source>
</evidence>
<feature type="region of interest" description="Disordered" evidence="4">
    <location>
        <begin position="152"/>
        <end position="183"/>
    </location>
</feature>
<dbReference type="InterPro" id="IPR039422">
    <property type="entry name" value="MarR/SlyA-like"/>
</dbReference>
<dbReference type="GO" id="GO:0006950">
    <property type="term" value="P:response to stress"/>
    <property type="evidence" value="ECO:0007669"/>
    <property type="project" value="TreeGrafter"/>
</dbReference>
<reference evidence="6 7" key="1">
    <citation type="submission" date="2020-08" db="EMBL/GenBank/DDBJ databases">
        <title>Genomic Encyclopedia of Type Strains, Phase IV (KMG-IV): sequencing the most valuable type-strain genomes for metagenomic binning, comparative biology and taxonomic classification.</title>
        <authorList>
            <person name="Goeker M."/>
        </authorList>
    </citation>
    <scope>NUCLEOTIDE SEQUENCE [LARGE SCALE GENOMIC DNA]</scope>
    <source>
        <strain evidence="6 7">DSM 12141</strain>
    </source>
</reference>
<dbReference type="SMART" id="SM00347">
    <property type="entry name" value="HTH_MARR"/>
    <property type="match status" value="1"/>
</dbReference>
<evidence type="ECO:0000256" key="1">
    <source>
        <dbReference type="ARBA" id="ARBA00023015"/>
    </source>
</evidence>
<dbReference type="AlphaFoldDB" id="A0A7W9TL32"/>
<keyword evidence="2 6" id="KW-0238">DNA-binding</keyword>
<feature type="compositionally biased region" description="Low complexity" evidence="4">
    <location>
        <begin position="157"/>
        <end position="183"/>
    </location>
</feature>
<dbReference type="GO" id="GO:0003700">
    <property type="term" value="F:DNA-binding transcription factor activity"/>
    <property type="evidence" value="ECO:0007669"/>
    <property type="project" value="InterPro"/>
</dbReference>
<dbReference type="InterPro" id="IPR036388">
    <property type="entry name" value="WH-like_DNA-bd_sf"/>
</dbReference>
<evidence type="ECO:0000313" key="7">
    <source>
        <dbReference type="Proteomes" id="UP000541136"/>
    </source>
</evidence>
<evidence type="ECO:0000256" key="4">
    <source>
        <dbReference type="SAM" id="MobiDB-lite"/>
    </source>
</evidence>
<dbReference type="PROSITE" id="PS50995">
    <property type="entry name" value="HTH_MARR_2"/>
    <property type="match status" value="1"/>
</dbReference>
<dbReference type="Proteomes" id="UP000541136">
    <property type="component" value="Unassembled WGS sequence"/>
</dbReference>
<dbReference type="EMBL" id="JACHIB010000003">
    <property type="protein sequence ID" value="MBB6082689.1"/>
    <property type="molecule type" value="Genomic_DNA"/>
</dbReference>